<comment type="caution">
    <text evidence="1">The sequence shown here is derived from an EMBL/GenBank/DDBJ whole genome shotgun (WGS) entry which is preliminary data.</text>
</comment>
<protein>
    <submittedName>
        <fullName evidence="1">Uncharacterized protein</fullName>
    </submittedName>
</protein>
<organism evidence="1 2">
    <name type="scientific">Amblyomma americanum</name>
    <name type="common">Lone star tick</name>
    <dbReference type="NCBI Taxonomy" id="6943"/>
    <lineage>
        <taxon>Eukaryota</taxon>
        <taxon>Metazoa</taxon>
        <taxon>Ecdysozoa</taxon>
        <taxon>Arthropoda</taxon>
        <taxon>Chelicerata</taxon>
        <taxon>Arachnida</taxon>
        <taxon>Acari</taxon>
        <taxon>Parasitiformes</taxon>
        <taxon>Ixodida</taxon>
        <taxon>Ixodoidea</taxon>
        <taxon>Ixodidae</taxon>
        <taxon>Amblyomminae</taxon>
        <taxon>Amblyomma</taxon>
    </lineage>
</organism>
<evidence type="ECO:0000313" key="2">
    <source>
        <dbReference type="Proteomes" id="UP001321473"/>
    </source>
</evidence>
<proteinExistence type="predicted"/>
<dbReference type="Proteomes" id="UP001321473">
    <property type="component" value="Unassembled WGS sequence"/>
</dbReference>
<name>A0AAQ4F013_AMBAM</name>
<evidence type="ECO:0000313" key="1">
    <source>
        <dbReference type="EMBL" id="KAK8780053.1"/>
    </source>
</evidence>
<gene>
    <name evidence="1" type="ORF">V5799_018604</name>
</gene>
<accession>A0AAQ4F013</accession>
<dbReference type="AlphaFoldDB" id="A0AAQ4F013"/>
<reference evidence="1 2" key="1">
    <citation type="journal article" date="2023" name="Arcadia Sci">
        <title>De novo assembly of a long-read Amblyomma americanum tick genome.</title>
        <authorList>
            <person name="Chou S."/>
            <person name="Poskanzer K.E."/>
            <person name="Rollins M."/>
            <person name="Thuy-Boun P.S."/>
        </authorList>
    </citation>
    <scope>NUCLEOTIDE SEQUENCE [LARGE SCALE GENOMIC DNA]</scope>
    <source>
        <strain evidence="1">F_SG_1</strain>
        <tissue evidence="1">Salivary glands</tissue>
    </source>
</reference>
<keyword evidence="2" id="KW-1185">Reference proteome</keyword>
<dbReference type="EMBL" id="JARKHS020009230">
    <property type="protein sequence ID" value="KAK8780053.1"/>
    <property type="molecule type" value="Genomic_DNA"/>
</dbReference>
<sequence>MDSPSSRSLLPVLADEYLRKVVTAPVYVGKIIDRKQTSRLVKWLSQTVPLGDLQHLKRVRSTAAGMEIILRPRRENDSDCVKTIKDVLGTDSTHAEGLCEDVVEVNVPQHAPLTRSQFESSNCIWPTQFHEDKLYGLPKLSATTSSLPKTKMTWNDT</sequence>